<protein>
    <submittedName>
        <fullName evidence="2">Uncharacterized protein</fullName>
    </submittedName>
</protein>
<dbReference type="InterPro" id="IPR013877">
    <property type="entry name" value="YAP-bd/ALF4/Glomulin"/>
</dbReference>
<dbReference type="GO" id="GO:0034599">
    <property type="term" value="P:cellular response to oxidative stress"/>
    <property type="evidence" value="ECO:0007669"/>
    <property type="project" value="InterPro"/>
</dbReference>
<name>A0A2P5HXN3_DIAHE</name>
<dbReference type="PANTHER" id="PTHR28020:SF1">
    <property type="entry name" value="YAP1-BINDING PROTEIN 1-RELATED"/>
    <property type="match status" value="1"/>
</dbReference>
<feature type="region of interest" description="Disordered" evidence="1">
    <location>
        <begin position="102"/>
        <end position="123"/>
    </location>
</feature>
<reference evidence="2" key="1">
    <citation type="submission" date="2017-09" db="EMBL/GenBank/DDBJ databases">
        <title>Polyketide synthases of a Diaporthe helianthi virulent isolate.</title>
        <authorList>
            <person name="Baroncelli R."/>
        </authorList>
    </citation>
    <scope>NUCLEOTIDE SEQUENCE [LARGE SCALE GENOMIC DNA]</scope>
    <source>
        <strain evidence="2">7/96</strain>
    </source>
</reference>
<dbReference type="InterPro" id="IPR040347">
    <property type="entry name" value="YBP1/2"/>
</dbReference>
<proteinExistence type="predicted"/>
<gene>
    <name evidence="2" type="ORF">DHEL01_v206594</name>
</gene>
<feature type="compositionally biased region" description="Acidic residues" evidence="1">
    <location>
        <begin position="216"/>
        <end position="228"/>
    </location>
</feature>
<feature type="region of interest" description="Disordered" evidence="1">
    <location>
        <begin position="184"/>
        <end position="228"/>
    </location>
</feature>
<dbReference type="InParanoid" id="A0A2P5HXN3"/>
<evidence type="ECO:0000313" key="3">
    <source>
        <dbReference type="Proteomes" id="UP000094444"/>
    </source>
</evidence>
<dbReference type="FunCoup" id="A0A2P5HXN3">
    <property type="interactions" value="56"/>
</dbReference>
<evidence type="ECO:0000256" key="1">
    <source>
        <dbReference type="SAM" id="MobiDB-lite"/>
    </source>
</evidence>
<dbReference type="OrthoDB" id="5396786at2759"/>
<organism evidence="2 3">
    <name type="scientific">Diaporthe helianthi</name>
    <dbReference type="NCBI Taxonomy" id="158607"/>
    <lineage>
        <taxon>Eukaryota</taxon>
        <taxon>Fungi</taxon>
        <taxon>Dikarya</taxon>
        <taxon>Ascomycota</taxon>
        <taxon>Pezizomycotina</taxon>
        <taxon>Sordariomycetes</taxon>
        <taxon>Sordariomycetidae</taxon>
        <taxon>Diaporthales</taxon>
        <taxon>Diaporthaceae</taxon>
        <taxon>Diaporthe</taxon>
    </lineage>
</organism>
<dbReference type="AlphaFoldDB" id="A0A2P5HXN3"/>
<dbReference type="EMBL" id="MAVT02000543">
    <property type="protein sequence ID" value="POS75013.1"/>
    <property type="molecule type" value="Genomic_DNA"/>
</dbReference>
<dbReference type="Pfam" id="PF08568">
    <property type="entry name" value="Kinetochor_Ybp2"/>
    <property type="match status" value="1"/>
</dbReference>
<keyword evidence="3" id="KW-1185">Reference proteome</keyword>
<evidence type="ECO:0000313" key="2">
    <source>
        <dbReference type="EMBL" id="POS75013.1"/>
    </source>
</evidence>
<dbReference type="Proteomes" id="UP000094444">
    <property type="component" value="Unassembled WGS sequence"/>
</dbReference>
<comment type="caution">
    <text evidence="2">The sequence shown here is derived from an EMBL/GenBank/DDBJ whole genome shotgun (WGS) entry which is preliminary data.</text>
</comment>
<accession>A0A2P5HXN3</accession>
<dbReference type="STRING" id="158607.A0A2P5HXN3"/>
<dbReference type="PANTHER" id="PTHR28020">
    <property type="entry name" value="YAP1-BINDING PROTEIN 1-RELATED"/>
    <property type="match status" value="1"/>
</dbReference>
<sequence length="638" mass="70399">MGDDTAKAIQALKESKPPATDNFTYLTLIDQFLSPEILPALDDILQDANLTSEIGWDLVDKLAPVQGSEQVLETVARLGNPRECIIKVLEVLEALQVPAEKDNPEDLTLDDGEEAKGKQQPISTEEANRQFITLLGMLAILHKRIKTKYPSRFLASSLLTIYKTYQPNQEQTASVLNLVHSLSGQRARPPLPQRKSSVNVANPDHDGDASKNAPDPEADQEGDSTDEDEIQRRLLLSFTSCVLESYVGANDMAWSRRLLEFYNPEKIVPGRKTATQAFREDQKLSNMDAMVGKLVALTRDLGLATCPRSIVHDICNEPVSKTPLTNIEEASNATDIDLSTGGMICLMAYWVFSSTVFDADAPTPEMRLFPDHLTLLENFLGETPQSQILKHPATIEAILVLGLWLEENKLISRDTAKDAKDQPNFMAYHHALTLCAVFHPSIHVRNAAVTLAGLILHDDPDDADRLKILEDLLENAPFASLKACALTWLREELISTHKASTKGKERGTSFSASHQGNVFATTQCIEQLQYAIFPNLVSSLEKASTETLLEYWSENSAFLIQAANFAYFLFSSDVCKEVVPGAMGAAVEQRYVEPLLAAAKKLEEGIKKEGEGNDDQGGQALLLELDILQTRLKGLPLH</sequence>
<dbReference type="GO" id="GO:0005737">
    <property type="term" value="C:cytoplasm"/>
    <property type="evidence" value="ECO:0007669"/>
    <property type="project" value="TreeGrafter"/>
</dbReference>